<comment type="caution">
    <text evidence="2">The sequence shown here is derived from an EMBL/GenBank/DDBJ whole genome shotgun (WGS) entry which is preliminary data.</text>
</comment>
<dbReference type="InterPro" id="IPR007345">
    <property type="entry name" value="Polysacch_pyruvyl_Trfase"/>
</dbReference>
<dbReference type="AlphaFoldDB" id="A0A512B581"/>
<organism evidence="2 3">
    <name type="scientific">Adhaeribacter aerolatus</name>
    <dbReference type="NCBI Taxonomy" id="670289"/>
    <lineage>
        <taxon>Bacteria</taxon>
        <taxon>Pseudomonadati</taxon>
        <taxon>Bacteroidota</taxon>
        <taxon>Cytophagia</taxon>
        <taxon>Cytophagales</taxon>
        <taxon>Hymenobacteraceae</taxon>
        <taxon>Adhaeribacter</taxon>
    </lineage>
</organism>
<dbReference type="RefSeq" id="WP_218033551.1">
    <property type="nucleotide sequence ID" value="NZ_BJYS01000052.1"/>
</dbReference>
<evidence type="ECO:0000259" key="1">
    <source>
        <dbReference type="Pfam" id="PF04230"/>
    </source>
</evidence>
<evidence type="ECO:0000313" key="3">
    <source>
        <dbReference type="Proteomes" id="UP000321532"/>
    </source>
</evidence>
<dbReference type="EMBL" id="BJYS01000052">
    <property type="protein sequence ID" value="GEO07133.1"/>
    <property type="molecule type" value="Genomic_DNA"/>
</dbReference>
<keyword evidence="3" id="KW-1185">Reference proteome</keyword>
<sequence length="369" mass="42363">MDHTHKKIPLKIGVLTFHRCINYGSYWQARCLTEGLQARGHHAEILDHDSPRVNQTEWTCAFQPVLPTSVPKSDYPLYREKILKFFQIFPTLPLSRRFDLENPAAMAEYDLVVVGSDEVWNLSHPWFGGCSLFYGDGLKTDRLISYAASFGNYDAAWGMEPAWAEKLRKFDMISVRDENSQLIIKNALGFQPEMVLDPCLQFPVIPNERSLDHLPQQYVAVYGHNFTESFAREIRNWASTRKLPLISIGYRNDWADEQWLTADPHDFAQFMARSEAVATNFFHGCVFALRNAKPFVCESTPYRRHKLQGLMTKIGGEKHLLPEGTPTEVYGARLNEPFDAEITQKIERLRQTSSAYLDRALGLKQPQFA</sequence>
<accession>A0A512B581</accession>
<feature type="domain" description="Polysaccharide pyruvyl transferase" evidence="1">
    <location>
        <begin position="22"/>
        <end position="297"/>
    </location>
</feature>
<reference evidence="2 3" key="1">
    <citation type="submission" date="2019-07" db="EMBL/GenBank/DDBJ databases">
        <title>Whole genome shotgun sequence of Adhaeribacter aerolatus NBRC 106133.</title>
        <authorList>
            <person name="Hosoyama A."/>
            <person name="Uohara A."/>
            <person name="Ohji S."/>
            <person name="Ichikawa N."/>
        </authorList>
    </citation>
    <scope>NUCLEOTIDE SEQUENCE [LARGE SCALE GENOMIC DNA]</scope>
    <source>
        <strain evidence="2 3">NBRC 106133</strain>
    </source>
</reference>
<dbReference type="Proteomes" id="UP000321532">
    <property type="component" value="Unassembled WGS sequence"/>
</dbReference>
<dbReference type="Pfam" id="PF04230">
    <property type="entry name" value="PS_pyruv_trans"/>
    <property type="match status" value="1"/>
</dbReference>
<evidence type="ECO:0000313" key="2">
    <source>
        <dbReference type="EMBL" id="GEO07133.1"/>
    </source>
</evidence>
<name>A0A512B581_9BACT</name>
<gene>
    <name evidence="2" type="ORF">AAE02nite_47970</name>
</gene>
<protein>
    <recommendedName>
        <fullName evidence="1">Polysaccharide pyruvyl transferase domain-containing protein</fullName>
    </recommendedName>
</protein>
<proteinExistence type="predicted"/>